<accession>A0A0A9FNX2</accession>
<protein>
    <submittedName>
        <fullName evidence="1">Uncharacterized protein</fullName>
    </submittedName>
</protein>
<name>A0A0A9FNX2_ARUDO</name>
<organism evidence="1">
    <name type="scientific">Arundo donax</name>
    <name type="common">Giant reed</name>
    <name type="synonym">Donax arundinaceus</name>
    <dbReference type="NCBI Taxonomy" id="35708"/>
    <lineage>
        <taxon>Eukaryota</taxon>
        <taxon>Viridiplantae</taxon>
        <taxon>Streptophyta</taxon>
        <taxon>Embryophyta</taxon>
        <taxon>Tracheophyta</taxon>
        <taxon>Spermatophyta</taxon>
        <taxon>Magnoliopsida</taxon>
        <taxon>Liliopsida</taxon>
        <taxon>Poales</taxon>
        <taxon>Poaceae</taxon>
        <taxon>PACMAD clade</taxon>
        <taxon>Arundinoideae</taxon>
        <taxon>Arundineae</taxon>
        <taxon>Arundo</taxon>
    </lineage>
</organism>
<reference evidence="1" key="2">
    <citation type="journal article" date="2015" name="Data Brief">
        <title>Shoot transcriptome of the giant reed, Arundo donax.</title>
        <authorList>
            <person name="Barrero R.A."/>
            <person name="Guerrero F.D."/>
            <person name="Moolhuijzen P."/>
            <person name="Goolsby J.A."/>
            <person name="Tidwell J."/>
            <person name="Bellgard S.E."/>
            <person name="Bellgard M.I."/>
        </authorList>
    </citation>
    <scope>NUCLEOTIDE SEQUENCE</scope>
    <source>
        <tissue evidence="1">Shoot tissue taken approximately 20 cm above the soil surface</tissue>
    </source>
</reference>
<sequence>MQLFLWLMLPLVLLKLAWMVKEEKVLARLKSMLSLLEALVLNSLLSQSTRWMLLGTQKKGLMLSNYNSVVSCGHATSETQLLPGFLLVL</sequence>
<evidence type="ECO:0000313" key="1">
    <source>
        <dbReference type="EMBL" id="JAE09993.1"/>
    </source>
</evidence>
<dbReference type="AlphaFoldDB" id="A0A0A9FNX2"/>
<proteinExistence type="predicted"/>
<reference evidence="1" key="1">
    <citation type="submission" date="2014-09" db="EMBL/GenBank/DDBJ databases">
        <authorList>
            <person name="Magalhaes I.L.F."/>
            <person name="Oliveira U."/>
            <person name="Santos F.R."/>
            <person name="Vidigal T.H.D.A."/>
            <person name="Brescovit A.D."/>
            <person name="Santos A.J."/>
        </authorList>
    </citation>
    <scope>NUCLEOTIDE SEQUENCE</scope>
    <source>
        <tissue evidence="1">Shoot tissue taken approximately 20 cm above the soil surface</tissue>
    </source>
</reference>
<dbReference type="EMBL" id="GBRH01187903">
    <property type="protein sequence ID" value="JAE09993.1"/>
    <property type="molecule type" value="Transcribed_RNA"/>
</dbReference>